<dbReference type="Proteomes" id="UP000789920">
    <property type="component" value="Unassembled WGS sequence"/>
</dbReference>
<reference evidence="1" key="1">
    <citation type="submission" date="2021-06" db="EMBL/GenBank/DDBJ databases">
        <authorList>
            <person name="Kallberg Y."/>
            <person name="Tangrot J."/>
            <person name="Rosling A."/>
        </authorList>
    </citation>
    <scope>NUCLEOTIDE SEQUENCE</scope>
    <source>
        <strain evidence="1">MA461A</strain>
    </source>
</reference>
<sequence length="146" mass="16446">TRILKIQNYIKLNALTRVKRPFASHYSTEFKPKTLYSSPSSFPPEPPIDPLPTPPPEPAGVNNPIDSLPPLDKTCSSITFPWIHGDQPPRIKNYPYPIPDSGNDIIFSLLALLPTFIQHELCKLFGFRLLKDSTSPAYFPKEFIIG</sequence>
<dbReference type="EMBL" id="CAJVQC010045348">
    <property type="protein sequence ID" value="CAG8781164.1"/>
    <property type="molecule type" value="Genomic_DNA"/>
</dbReference>
<gene>
    <name evidence="1" type="ORF">RPERSI_LOCUS17610</name>
</gene>
<evidence type="ECO:0000313" key="1">
    <source>
        <dbReference type="EMBL" id="CAG8781164.1"/>
    </source>
</evidence>
<feature type="non-terminal residue" evidence="1">
    <location>
        <position position="1"/>
    </location>
</feature>
<organism evidence="1 2">
    <name type="scientific">Racocetra persica</name>
    <dbReference type="NCBI Taxonomy" id="160502"/>
    <lineage>
        <taxon>Eukaryota</taxon>
        <taxon>Fungi</taxon>
        <taxon>Fungi incertae sedis</taxon>
        <taxon>Mucoromycota</taxon>
        <taxon>Glomeromycotina</taxon>
        <taxon>Glomeromycetes</taxon>
        <taxon>Diversisporales</taxon>
        <taxon>Gigasporaceae</taxon>
        <taxon>Racocetra</taxon>
    </lineage>
</organism>
<accession>A0ACA9R8S7</accession>
<comment type="caution">
    <text evidence="1">The sequence shown here is derived from an EMBL/GenBank/DDBJ whole genome shotgun (WGS) entry which is preliminary data.</text>
</comment>
<keyword evidence="2" id="KW-1185">Reference proteome</keyword>
<protein>
    <submittedName>
        <fullName evidence="1">7031_t:CDS:1</fullName>
    </submittedName>
</protein>
<feature type="non-terminal residue" evidence="1">
    <location>
        <position position="146"/>
    </location>
</feature>
<proteinExistence type="predicted"/>
<evidence type="ECO:0000313" key="2">
    <source>
        <dbReference type="Proteomes" id="UP000789920"/>
    </source>
</evidence>
<name>A0ACA9R8S7_9GLOM</name>